<dbReference type="EMBL" id="CP002917">
    <property type="protein sequence ID" value="AEK37976.1"/>
    <property type="molecule type" value="Genomic_DNA"/>
</dbReference>
<name>G0HGY8_CORVD</name>
<dbReference type="KEGG" id="cva:CVAR_2635"/>
<gene>
    <name evidence="2" type="ordered locus">CVAR_2635</name>
</gene>
<feature type="region of interest" description="Disordered" evidence="1">
    <location>
        <begin position="33"/>
        <end position="55"/>
    </location>
</feature>
<accession>G0HGY8</accession>
<dbReference type="Proteomes" id="UP000006659">
    <property type="component" value="Chromosome"/>
</dbReference>
<dbReference type="HOGENOM" id="CLU_2192614_0_0_11"/>
<dbReference type="RefSeq" id="WP_014011127.1">
    <property type="nucleotide sequence ID" value="NC_015859.1"/>
</dbReference>
<reference evidence="2 3" key="1">
    <citation type="journal article" date="2011" name="BMC Genomics">
        <title>Complete genome sequence of Corynebacterium variabile DSM 44702 isolated from the surface of smear-ripened cheeses and insights into cheese ripening and flavor generation.</title>
        <authorList>
            <person name="Schroeder J."/>
            <person name="Maus I."/>
            <person name="Trost E."/>
            <person name="Tauch A."/>
        </authorList>
    </citation>
    <scope>NUCLEOTIDE SEQUENCE [LARGE SCALE GENOMIC DNA]</scope>
    <source>
        <strain evidence="3">DSM 44702 / JCM 12073 / NCIMB 30131</strain>
    </source>
</reference>
<proteinExistence type="predicted"/>
<evidence type="ECO:0000313" key="2">
    <source>
        <dbReference type="EMBL" id="AEK37976.1"/>
    </source>
</evidence>
<evidence type="ECO:0000256" key="1">
    <source>
        <dbReference type="SAM" id="MobiDB-lite"/>
    </source>
</evidence>
<organism evidence="2 3">
    <name type="scientific">Corynebacterium variabile (strain DSM 44702 / CIP 107183 / JCM 12073 / NCIMB 30131)</name>
    <name type="common">Corynebacterium mooreparkense</name>
    <dbReference type="NCBI Taxonomy" id="858619"/>
    <lineage>
        <taxon>Bacteria</taxon>
        <taxon>Bacillati</taxon>
        <taxon>Actinomycetota</taxon>
        <taxon>Actinomycetes</taxon>
        <taxon>Mycobacteriales</taxon>
        <taxon>Corynebacteriaceae</taxon>
        <taxon>Corynebacterium</taxon>
    </lineage>
</organism>
<sequence>MESTTTTSLLCGRVALVSEPYRCSLRIYGPTQNRHGRPTTWSEWDEPGSQADMSLDRPRELLTDDEKRRLGDAMLRRAREVLDAEYPGGYSTAVAELTEWLLAEDPRH</sequence>
<dbReference type="AlphaFoldDB" id="G0HGY8"/>
<evidence type="ECO:0000313" key="3">
    <source>
        <dbReference type="Proteomes" id="UP000006659"/>
    </source>
</evidence>
<protein>
    <submittedName>
        <fullName evidence="2">Uncharacterized protein</fullName>
    </submittedName>
</protein>